<dbReference type="GO" id="GO:0090729">
    <property type="term" value="F:toxin activity"/>
    <property type="evidence" value="ECO:0007669"/>
    <property type="project" value="UniProtKB-KW"/>
</dbReference>
<accession>A0A4W5MV75</accession>
<evidence type="ECO:0000256" key="10">
    <source>
        <dbReference type="ARBA" id="ARBA00023026"/>
    </source>
</evidence>
<comment type="similarity">
    <text evidence="2 14">Belongs to the Arg-specific ADP-ribosyltransferase family.</text>
</comment>
<dbReference type="SUPFAM" id="SSF56399">
    <property type="entry name" value="ADP-ribosylation"/>
    <property type="match status" value="1"/>
</dbReference>
<evidence type="ECO:0000256" key="12">
    <source>
        <dbReference type="ARBA" id="ARBA00023157"/>
    </source>
</evidence>
<dbReference type="GO" id="GO:0106274">
    <property type="term" value="F:NAD+-protein-arginine ADP-ribosyltransferase activity"/>
    <property type="evidence" value="ECO:0007669"/>
    <property type="project" value="UniProtKB-EC"/>
</dbReference>
<dbReference type="GeneTree" id="ENSGT01030000234601"/>
<dbReference type="Ensembl" id="ENSHHUT00000042931.1">
    <property type="protein sequence ID" value="ENSHHUP00000041340.1"/>
    <property type="gene ID" value="ENSHHUG00000025543.1"/>
</dbReference>
<dbReference type="Pfam" id="PF01129">
    <property type="entry name" value="ART"/>
    <property type="match status" value="1"/>
</dbReference>
<evidence type="ECO:0000256" key="8">
    <source>
        <dbReference type="ARBA" id="ARBA00022729"/>
    </source>
</evidence>
<protein>
    <recommendedName>
        <fullName evidence="14">NAD(P)(+)--arginine ADP-ribosyltransferase</fullName>
        <ecNumber evidence="14">2.4.2.31</ecNumber>
    </recommendedName>
    <alternativeName>
        <fullName evidence="14">Mono(ADP-ribosyl)transferase</fullName>
    </alternativeName>
</protein>
<keyword evidence="3" id="KW-0964">Secreted</keyword>
<evidence type="ECO:0000256" key="5">
    <source>
        <dbReference type="ARBA" id="ARBA00022676"/>
    </source>
</evidence>
<organism evidence="15 16">
    <name type="scientific">Hucho hucho</name>
    <name type="common">huchen</name>
    <dbReference type="NCBI Taxonomy" id="62062"/>
    <lineage>
        <taxon>Eukaryota</taxon>
        <taxon>Metazoa</taxon>
        <taxon>Chordata</taxon>
        <taxon>Craniata</taxon>
        <taxon>Vertebrata</taxon>
        <taxon>Euteleostomi</taxon>
        <taxon>Actinopterygii</taxon>
        <taxon>Neopterygii</taxon>
        <taxon>Teleostei</taxon>
        <taxon>Protacanthopterygii</taxon>
        <taxon>Salmoniformes</taxon>
        <taxon>Salmonidae</taxon>
        <taxon>Salmoninae</taxon>
        <taxon>Hucho</taxon>
    </lineage>
</organism>
<dbReference type="InterPro" id="IPR000768">
    <property type="entry name" value="ART"/>
</dbReference>
<keyword evidence="12" id="KW-1015">Disulfide bond</keyword>
<keyword evidence="7" id="KW-0548">Nucleotidyltransferase</keyword>
<evidence type="ECO:0000256" key="1">
    <source>
        <dbReference type="ARBA" id="ARBA00004613"/>
    </source>
</evidence>
<name>A0A4W5MV75_9TELE</name>
<dbReference type="Gene3D" id="3.90.176.10">
    <property type="entry name" value="Toxin ADP-ribosyltransferase, Chain A, domain 1"/>
    <property type="match status" value="1"/>
</dbReference>
<dbReference type="FunFam" id="3.90.176.10:FF:000001">
    <property type="entry name" value="NAD(P)(+)--arginine ADP-ribosyltransferase"/>
    <property type="match status" value="1"/>
</dbReference>
<evidence type="ECO:0000256" key="6">
    <source>
        <dbReference type="ARBA" id="ARBA00022679"/>
    </source>
</evidence>
<dbReference type="PANTHER" id="PTHR10339">
    <property type="entry name" value="ADP-RIBOSYLTRANSFERASE"/>
    <property type="match status" value="1"/>
</dbReference>
<dbReference type="EC" id="2.4.2.31" evidence="14"/>
<evidence type="ECO:0000256" key="3">
    <source>
        <dbReference type="ARBA" id="ARBA00022525"/>
    </source>
</evidence>
<evidence type="ECO:0000256" key="4">
    <source>
        <dbReference type="ARBA" id="ARBA00022656"/>
    </source>
</evidence>
<proteinExistence type="inferred from homology"/>
<dbReference type="AlphaFoldDB" id="A0A4W5MV75"/>
<keyword evidence="8" id="KW-0732">Signal</keyword>
<dbReference type="Proteomes" id="UP000314982">
    <property type="component" value="Unassembled WGS sequence"/>
</dbReference>
<keyword evidence="5 14" id="KW-0328">Glycosyltransferase</keyword>
<evidence type="ECO:0000256" key="7">
    <source>
        <dbReference type="ARBA" id="ARBA00022695"/>
    </source>
</evidence>
<keyword evidence="6 14" id="KW-0808">Transferase</keyword>
<keyword evidence="4" id="KW-0800">Toxin</keyword>
<reference evidence="16" key="1">
    <citation type="submission" date="2018-06" db="EMBL/GenBank/DDBJ databases">
        <title>Genome assembly of Danube salmon.</title>
        <authorList>
            <person name="Macqueen D.J."/>
            <person name="Gundappa M.K."/>
        </authorList>
    </citation>
    <scope>NUCLEOTIDE SEQUENCE [LARGE SCALE GENOMIC DNA]</scope>
</reference>
<keyword evidence="11 14" id="KW-0520">NAD</keyword>
<dbReference type="GO" id="GO:0005576">
    <property type="term" value="C:extracellular region"/>
    <property type="evidence" value="ECO:0007669"/>
    <property type="project" value="UniProtKB-SubCell"/>
</dbReference>
<evidence type="ECO:0000256" key="13">
    <source>
        <dbReference type="ARBA" id="ARBA00047597"/>
    </source>
</evidence>
<evidence type="ECO:0000313" key="16">
    <source>
        <dbReference type="Proteomes" id="UP000314982"/>
    </source>
</evidence>
<evidence type="ECO:0000256" key="9">
    <source>
        <dbReference type="ARBA" id="ARBA00022857"/>
    </source>
</evidence>
<evidence type="ECO:0000256" key="14">
    <source>
        <dbReference type="RuleBase" id="RU361228"/>
    </source>
</evidence>
<dbReference type="PANTHER" id="PTHR10339:SF25">
    <property type="entry name" value="SECRETED EXOENZYME S"/>
    <property type="match status" value="1"/>
</dbReference>
<comment type="catalytic activity">
    <reaction evidence="13 14">
        <text>L-arginyl-[protein] + NAD(+) = N(omega)-(ADP-D-ribosyl)-L-arginyl-[protein] + nicotinamide + H(+)</text>
        <dbReference type="Rhea" id="RHEA:19149"/>
        <dbReference type="Rhea" id="RHEA-COMP:10532"/>
        <dbReference type="Rhea" id="RHEA-COMP:15087"/>
        <dbReference type="ChEBI" id="CHEBI:15378"/>
        <dbReference type="ChEBI" id="CHEBI:17154"/>
        <dbReference type="ChEBI" id="CHEBI:29965"/>
        <dbReference type="ChEBI" id="CHEBI:57540"/>
        <dbReference type="ChEBI" id="CHEBI:142554"/>
        <dbReference type="EC" id="2.4.2.31"/>
    </reaction>
</comment>
<evidence type="ECO:0000313" key="15">
    <source>
        <dbReference type="Ensembl" id="ENSHHUP00000041340.1"/>
    </source>
</evidence>
<dbReference type="GO" id="GO:0003950">
    <property type="term" value="F:NAD+ poly-ADP-ribosyltransferase activity"/>
    <property type="evidence" value="ECO:0007669"/>
    <property type="project" value="TreeGrafter"/>
</dbReference>
<keyword evidence="9 14" id="KW-0521">NADP</keyword>
<dbReference type="InterPro" id="IPR050999">
    <property type="entry name" value="ADP-ribosyltransferase_ARG"/>
</dbReference>
<dbReference type="GO" id="GO:0016779">
    <property type="term" value="F:nucleotidyltransferase activity"/>
    <property type="evidence" value="ECO:0007669"/>
    <property type="project" value="UniProtKB-KW"/>
</dbReference>
<keyword evidence="16" id="KW-1185">Reference proteome</keyword>
<evidence type="ECO:0000256" key="2">
    <source>
        <dbReference type="ARBA" id="ARBA00009558"/>
    </source>
</evidence>
<dbReference type="PROSITE" id="PS51996">
    <property type="entry name" value="TR_MART"/>
    <property type="match status" value="1"/>
</dbReference>
<dbReference type="STRING" id="62062.ENSHHUP00000041340"/>
<comment type="subcellular location">
    <subcellularLocation>
        <location evidence="1">Secreted</location>
    </subcellularLocation>
</comment>
<keyword evidence="10" id="KW-0843">Virulence</keyword>
<sequence length="277" mass="32011">MYFDIMARQKILTFAVLYLMKAWTMGVDSKMVHLRQPGLNYPLDMVPDSVDDMYKGCIKEMGEKVTEYLQNEINTGGIFKQAWKEAEKSASRNYNSVNKDKLSYNHVKAICAYTGGQPMIYPVFNQAVRTNRKEYTTSFQFHSLHFLLTDALRLLKENQQSCHTTYRRTNMEFAGEVNKEIRFGFFASSSLNKEISRFGNKSCFNITTCFGADLKSYPNMGKHEQEVLIPPYEVFKVTAVLEKKNDENLWCDVVYELKSVNTLSNLNCNIFNKTTIN</sequence>
<reference evidence="15" key="3">
    <citation type="submission" date="2025-09" db="UniProtKB">
        <authorList>
            <consortium name="Ensembl"/>
        </authorList>
    </citation>
    <scope>IDENTIFICATION</scope>
</reference>
<reference evidence="15" key="2">
    <citation type="submission" date="2025-08" db="UniProtKB">
        <authorList>
            <consortium name="Ensembl"/>
        </authorList>
    </citation>
    <scope>IDENTIFICATION</scope>
</reference>
<dbReference type="PRINTS" id="PR00970">
    <property type="entry name" value="RIBTRNSFRASE"/>
</dbReference>
<evidence type="ECO:0000256" key="11">
    <source>
        <dbReference type="ARBA" id="ARBA00023027"/>
    </source>
</evidence>